<dbReference type="Pfam" id="PF01535">
    <property type="entry name" value="PPR"/>
    <property type="match status" value="1"/>
</dbReference>
<feature type="repeat" description="PPR" evidence="3">
    <location>
        <begin position="145"/>
        <end position="179"/>
    </location>
</feature>
<dbReference type="AlphaFoldDB" id="A0AAV1DI04"/>
<accession>A0AAV1DI04</accession>
<protein>
    <submittedName>
        <fullName evidence="4">OLC1v1005847C1</fullName>
    </submittedName>
</protein>
<dbReference type="PROSITE" id="PS51375">
    <property type="entry name" value="PPR"/>
    <property type="match status" value="2"/>
</dbReference>
<dbReference type="Pfam" id="PF13041">
    <property type="entry name" value="PPR_2"/>
    <property type="match status" value="2"/>
</dbReference>
<dbReference type="InterPro" id="IPR011990">
    <property type="entry name" value="TPR-like_helical_dom_sf"/>
</dbReference>
<evidence type="ECO:0000256" key="1">
    <source>
        <dbReference type="ARBA" id="ARBA00007626"/>
    </source>
</evidence>
<comment type="similarity">
    <text evidence="1">Belongs to the PPR family. P subfamily.</text>
</comment>
<dbReference type="PANTHER" id="PTHR47941">
    <property type="entry name" value="PENTATRICOPEPTIDE REPEAT-CONTAINING PROTEIN 3, MITOCHONDRIAL"/>
    <property type="match status" value="1"/>
</dbReference>
<feature type="repeat" description="PPR" evidence="3">
    <location>
        <begin position="236"/>
        <end position="270"/>
    </location>
</feature>
<evidence type="ECO:0000256" key="3">
    <source>
        <dbReference type="PROSITE-ProRule" id="PRU00708"/>
    </source>
</evidence>
<organism evidence="4 5">
    <name type="scientific">Oldenlandia corymbosa var. corymbosa</name>
    <dbReference type="NCBI Taxonomy" id="529605"/>
    <lineage>
        <taxon>Eukaryota</taxon>
        <taxon>Viridiplantae</taxon>
        <taxon>Streptophyta</taxon>
        <taxon>Embryophyta</taxon>
        <taxon>Tracheophyta</taxon>
        <taxon>Spermatophyta</taxon>
        <taxon>Magnoliopsida</taxon>
        <taxon>eudicotyledons</taxon>
        <taxon>Gunneridae</taxon>
        <taxon>Pentapetalae</taxon>
        <taxon>asterids</taxon>
        <taxon>lamiids</taxon>
        <taxon>Gentianales</taxon>
        <taxon>Rubiaceae</taxon>
        <taxon>Rubioideae</taxon>
        <taxon>Spermacoceae</taxon>
        <taxon>Hedyotis-Oldenlandia complex</taxon>
        <taxon>Oldenlandia</taxon>
    </lineage>
</organism>
<dbReference type="Gene3D" id="1.25.40.10">
    <property type="entry name" value="Tetratricopeptide repeat domain"/>
    <property type="match status" value="2"/>
</dbReference>
<keyword evidence="5" id="KW-1185">Reference proteome</keyword>
<evidence type="ECO:0000313" key="5">
    <source>
        <dbReference type="Proteomes" id="UP001161247"/>
    </source>
</evidence>
<evidence type="ECO:0000313" key="4">
    <source>
        <dbReference type="EMBL" id="CAI9106644.1"/>
    </source>
</evidence>
<proteinExistence type="inferred from homology"/>
<keyword evidence="2" id="KW-0677">Repeat</keyword>
<gene>
    <name evidence="4" type="ORF">OLC1_LOCUS15111</name>
</gene>
<dbReference type="NCBIfam" id="TIGR00756">
    <property type="entry name" value="PPR"/>
    <property type="match status" value="2"/>
</dbReference>
<sequence length="291" mass="32444">MDDINKLQNADEGLSIYNQMVQMRPIPCPTDFHRLLGALLVLDGPSFVITIFQNMVAKGIRFNQDHETDHPMLQLGGGIFQQQRIRELECLFKKIADEDGGMWDVCESVIKGLCETGNSMEAVKSNLGEATRLMQKMMENGFPPSSSNYNTLVEGLCKLERMDELKKVLADMREFGLAPDLLTCKIVIDSQCKYGWIDSKVVFETIIESYCFCESGNVAEALSFLNKLEMDGVELNIEVYNTIIDGLGQRGEIDSARDILNSLSNKGLVPDVVTFNNMMTGLFAKGLAEEA</sequence>
<evidence type="ECO:0000256" key="2">
    <source>
        <dbReference type="ARBA" id="ARBA00022737"/>
    </source>
</evidence>
<dbReference type="EMBL" id="OX459122">
    <property type="protein sequence ID" value="CAI9106644.1"/>
    <property type="molecule type" value="Genomic_DNA"/>
</dbReference>
<dbReference type="Proteomes" id="UP001161247">
    <property type="component" value="Chromosome 5"/>
</dbReference>
<reference evidence="4" key="1">
    <citation type="submission" date="2023-03" db="EMBL/GenBank/DDBJ databases">
        <authorList>
            <person name="Julca I."/>
        </authorList>
    </citation>
    <scope>NUCLEOTIDE SEQUENCE</scope>
</reference>
<dbReference type="InterPro" id="IPR002885">
    <property type="entry name" value="PPR_rpt"/>
</dbReference>
<name>A0AAV1DI04_OLDCO</name>